<dbReference type="SMART" id="SM00220">
    <property type="entry name" value="S_TKc"/>
    <property type="match status" value="1"/>
</dbReference>
<dbReference type="Pfam" id="PF00069">
    <property type="entry name" value="Pkinase"/>
    <property type="match status" value="1"/>
</dbReference>
<dbReference type="InterPro" id="IPR000719">
    <property type="entry name" value="Prot_kinase_dom"/>
</dbReference>
<dbReference type="InterPro" id="IPR011009">
    <property type="entry name" value="Kinase-like_dom_sf"/>
</dbReference>
<feature type="non-terminal residue" evidence="3">
    <location>
        <position position="1"/>
    </location>
</feature>
<dbReference type="GO" id="GO:0005524">
    <property type="term" value="F:ATP binding"/>
    <property type="evidence" value="ECO:0007669"/>
    <property type="project" value="InterPro"/>
</dbReference>
<dbReference type="PROSITE" id="PS50011">
    <property type="entry name" value="PROTEIN_KINASE_DOM"/>
    <property type="match status" value="1"/>
</dbReference>
<gene>
    <name evidence="3" type="ORF">Agub_g10891</name>
</gene>
<protein>
    <recommendedName>
        <fullName evidence="2">Protein kinase domain-containing protein</fullName>
    </recommendedName>
</protein>
<sequence length="751" mass="79246">MRFGLGVGIASLVVGAAAVSLLIAASIPSSTANETALLMTYSMSSALSADRESDIDETDEDNYEEGEHEVEIPFHPNTMSILPSPSRLYHVESLLPLGPVVEHTGYEQVNKNPGYCGSGLHNRFSVSSIDSCSSHDDTVHCWLTIAVGKRDSASGQPCQAEDEGKQPRQLDARLCGEDQSPVPEQAKVQACAELHGDCVVTIRHDLVHDEKTRGPFALIPQSLADDLPVPMERVVEQSTVQAVEFVPYPASHSEPISLELPQPFNSRPALAYLSSPLRLLPAAPQDDSSPAPKSQPRPSVSACSSSPLVDLLPSSQLEMSSRLAVGDRAEDQSPVAMAACEHQLPQALPPFQLESSAFTAPLPWKPEAVQDNGLSRTASCQLGQLQEAASTSQALEAAWLTHGPSSFQASALQQPLPQLLDEAPPPLASVETDAEVDVEAAVEGTVAVGFQVESQQQEDSPMAADQRRFSIAYDPRGIESCMLITRLAGSGNSCSSNSGSDDPRFDVDLVRVVFRDGSAQLAVRKTLWLCGDDSRGQAVMEAEARGLLASCGSPFLVGCLGGRELPDRWELLTDFAEGGSLEQEMDTATSALLHTASSSSSSSCSPAAGPLLPLSRLRCVAASALLALTHLHSRGVPHLHVRPANMLISAEGRVRLAGNTGDAASAAPHDCFSAPELLLSSHPPAALLAKADVFSVGAVVAVCAFGRVGCGTGSRYAQCVCEVPEWAPEALVSFVRALMAADPAARPTASE</sequence>
<evidence type="ECO:0000256" key="1">
    <source>
        <dbReference type="SAM" id="MobiDB-lite"/>
    </source>
</evidence>
<proteinExistence type="predicted"/>
<dbReference type="AlphaFoldDB" id="A0AAD3HQ76"/>
<name>A0AAD3HQ76_9CHLO</name>
<dbReference type="GO" id="GO:0005737">
    <property type="term" value="C:cytoplasm"/>
    <property type="evidence" value="ECO:0007669"/>
    <property type="project" value="TreeGrafter"/>
</dbReference>
<dbReference type="Gene3D" id="1.10.510.10">
    <property type="entry name" value="Transferase(Phosphotransferase) domain 1"/>
    <property type="match status" value="1"/>
</dbReference>
<dbReference type="EMBL" id="BMAR01000028">
    <property type="protein sequence ID" value="GFR49098.1"/>
    <property type="molecule type" value="Genomic_DNA"/>
</dbReference>
<dbReference type="SUPFAM" id="SSF56112">
    <property type="entry name" value="Protein kinase-like (PK-like)"/>
    <property type="match status" value="1"/>
</dbReference>
<organism evidence="3 4">
    <name type="scientific">Astrephomene gubernaculifera</name>
    <dbReference type="NCBI Taxonomy" id="47775"/>
    <lineage>
        <taxon>Eukaryota</taxon>
        <taxon>Viridiplantae</taxon>
        <taxon>Chlorophyta</taxon>
        <taxon>core chlorophytes</taxon>
        <taxon>Chlorophyceae</taxon>
        <taxon>CS clade</taxon>
        <taxon>Chlamydomonadales</taxon>
        <taxon>Astrephomenaceae</taxon>
        <taxon>Astrephomene</taxon>
    </lineage>
</organism>
<reference evidence="3 4" key="1">
    <citation type="journal article" date="2021" name="Sci. Rep.">
        <title>Genome sequencing of the multicellular alga Astrephomene provides insights into convergent evolution of germ-soma differentiation.</title>
        <authorList>
            <person name="Yamashita S."/>
            <person name="Yamamoto K."/>
            <person name="Matsuzaki R."/>
            <person name="Suzuki S."/>
            <person name="Yamaguchi H."/>
            <person name="Hirooka S."/>
            <person name="Minakuchi Y."/>
            <person name="Miyagishima S."/>
            <person name="Kawachi M."/>
            <person name="Toyoda A."/>
            <person name="Nozaki H."/>
        </authorList>
    </citation>
    <scope>NUCLEOTIDE SEQUENCE [LARGE SCALE GENOMIC DNA]</scope>
    <source>
        <strain evidence="3 4">NIES-4017</strain>
    </source>
</reference>
<dbReference type="GO" id="GO:0004674">
    <property type="term" value="F:protein serine/threonine kinase activity"/>
    <property type="evidence" value="ECO:0007669"/>
    <property type="project" value="TreeGrafter"/>
</dbReference>
<dbReference type="InterPro" id="IPR053235">
    <property type="entry name" value="Ser_Thr_kinase"/>
</dbReference>
<evidence type="ECO:0000313" key="3">
    <source>
        <dbReference type="EMBL" id="GFR49098.1"/>
    </source>
</evidence>
<dbReference type="Proteomes" id="UP001054857">
    <property type="component" value="Unassembled WGS sequence"/>
</dbReference>
<dbReference type="PANTHER" id="PTHR24361">
    <property type="entry name" value="MITOGEN-ACTIVATED KINASE KINASE KINASE"/>
    <property type="match status" value="1"/>
</dbReference>
<keyword evidence="4" id="KW-1185">Reference proteome</keyword>
<evidence type="ECO:0000259" key="2">
    <source>
        <dbReference type="PROSITE" id="PS50011"/>
    </source>
</evidence>
<comment type="caution">
    <text evidence="3">The sequence shown here is derived from an EMBL/GenBank/DDBJ whole genome shotgun (WGS) entry which is preliminary data.</text>
</comment>
<accession>A0AAD3HQ76</accession>
<feature type="compositionally biased region" description="Low complexity" evidence="1">
    <location>
        <begin position="281"/>
        <end position="296"/>
    </location>
</feature>
<evidence type="ECO:0000313" key="4">
    <source>
        <dbReference type="Proteomes" id="UP001054857"/>
    </source>
</evidence>
<feature type="region of interest" description="Disordered" evidence="1">
    <location>
        <begin position="281"/>
        <end position="307"/>
    </location>
</feature>
<feature type="domain" description="Protein kinase" evidence="2">
    <location>
        <begin position="482"/>
        <end position="751"/>
    </location>
</feature>